<dbReference type="SUPFAM" id="SSF53328">
    <property type="entry name" value="Formyltransferase"/>
    <property type="match status" value="1"/>
</dbReference>
<dbReference type="NCBIfam" id="TIGR00460">
    <property type="entry name" value="fmt"/>
    <property type="match status" value="1"/>
</dbReference>
<accession>A0A229P1P4</accession>
<dbReference type="EC" id="2.1.2.9" evidence="2 5"/>
<dbReference type="InterPro" id="IPR002376">
    <property type="entry name" value="Formyl_transf_N"/>
</dbReference>
<dbReference type="RefSeq" id="WP_089522939.1">
    <property type="nucleotide sequence ID" value="NZ_NMUQ01000001.1"/>
</dbReference>
<dbReference type="OrthoDB" id="9802815at2"/>
<dbReference type="Gene3D" id="3.40.50.12230">
    <property type="match status" value="1"/>
</dbReference>
<dbReference type="PROSITE" id="PS00373">
    <property type="entry name" value="GART"/>
    <property type="match status" value="1"/>
</dbReference>
<dbReference type="SUPFAM" id="SSF50486">
    <property type="entry name" value="FMT C-terminal domain-like"/>
    <property type="match status" value="1"/>
</dbReference>
<comment type="function">
    <text evidence="5">Attaches a formyl group to the free amino group of methionyl-tRNA(fMet). The formyl group appears to play a dual role in the initiator identity of N-formylmethionyl-tRNA by promoting its recognition by IF2 and preventing the misappropriation of this tRNA by the elongation apparatus.</text>
</comment>
<dbReference type="InterPro" id="IPR011034">
    <property type="entry name" value="Formyl_transferase-like_C_sf"/>
</dbReference>
<dbReference type="InterPro" id="IPR036477">
    <property type="entry name" value="Formyl_transf_N_sf"/>
</dbReference>
<evidence type="ECO:0000256" key="4">
    <source>
        <dbReference type="ARBA" id="ARBA00022917"/>
    </source>
</evidence>
<dbReference type="GO" id="GO:0005829">
    <property type="term" value="C:cytosol"/>
    <property type="evidence" value="ECO:0007669"/>
    <property type="project" value="TreeGrafter"/>
</dbReference>
<evidence type="ECO:0000313" key="9">
    <source>
        <dbReference type="EMBL" id="OXM15849.1"/>
    </source>
</evidence>
<reference evidence="9 10" key="1">
    <citation type="submission" date="2017-07" db="EMBL/GenBank/DDBJ databases">
        <title>Paenibacillus herberti R33 genome sequencing and assembly.</title>
        <authorList>
            <person name="Su W."/>
        </authorList>
    </citation>
    <scope>NUCLEOTIDE SEQUENCE [LARGE SCALE GENOMIC DNA]</scope>
    <source>
        <strain evidence="9 10">R33</strain>
    </source>
</reference>
<dbReference type="Proteomes" id="UP000215145">
    <property type="component" value="Unassembled WGS sequence"/>
</dbReference>
<evidence type="ECO:0000256" key="6">
    <source>
        <dbReference type="SAM" id="MobiDB-lite"/>
    </source>
</evidence>
<dbReference type="InterPro" id="IPR005794">
    <property type="entry name" value="Fmt"/>
</dbReference>
<sequence length="336" mass="35831">MRIVFMGTPEFAVPSLHWLMGDEARRLGCEVVGVVSQPDRPKGRKKELAPTPVKAAALEYGLPVLQPERLRRPEAVEELKLLGPELIVTAAYGQILPRDVLEMPKLGCINVHGSLLPKYRGGAPIQRSIMNGESGTGVTIMYMAEGLDTGDMISRVEVPITDADDSGTMFQKLSEAGARLLAETLPELLEGRAPRVPQEESEATYAPNLKREDEQLDWSRSARELFNQVRGLSPMAGGFTLLGGEPFKVRLCAAEDKPGPMGAAPGQVLDVGADGIRVVTGSGVLRLLEIQPAGKRVMPAAEWLKGARLQAGTLFGAPADEPGSADGPAAELGGGR</sequence>
<dbReference type="InterPro" id="IPR005793">
    <property type="entry name" value="Formyl_trans_C"/>
</dbReference>
<gene>
    <name evidence="5" type="primary">fmt</name>
    <name evidence="9" type="ORF">CGZ75_03790</name>
</gene>
<keyword evidence="4 5" id="KW-0648">Protein biosynthesis</keyword>
<feature type="domain" description="Formyl transferase N-terminal" evidence="7">
    <location>
        <begin position="1"/>
        <end position="184"/>
    </location>
</feature>
<dbReference type="PANTHER" id="PTHR11138:SF5">
    <property type="entry name" value="METHIONYL-TRNA FORMYLTRANSFERASE, MITOCHONDRIAL"/>
    <property type="match status" value="1"/>
</dbReference>
<dbReference type="InterPro" id="IPR044135">
    <property type="entry name" value="Met-tRNA-FMT_C"/>
</dbReference>
<evidence type="ECO:0000256" key="3">
    <source>
        <dbReference type="ARBA" id="ARBA00022679"/>
    </source>
</evidence>
<name>A0A229P1P4_9BACL</name>
<comment type="caution">
    <text evidence="9">The sequence shown here is derived from an EMBL/GenBank/DDBJ whole genome shotgun (WGS) entry which is preliminary data.</text>
</comment>
<dbReference type="CDD" id="cd08704">
    <property type="entry name" value="Met_tRNA_FMT_C"/>
    <property type="match status" value="1"/>
</dbReference>
<dbReference type="Pfam" id="PF02911">
    <property type="entry name" value="Formyl_trans_C"/>
    <property type="match status" value="1"/>
</dbReference>
<dbReference type="PANTHER" id="PTHR11138">
    <property type="entry name" value="METHIONYL-TRNA FORMYLTRANSFERASE"/>
    <property type="match status" value="1"/>
</dbReference>
<evidence type="ECO:0000259" key="7">
    <source>
        <dbReference type="Pfam" id="PF00551"/>
    </source>
</evidence>
<dbReference type="InterPro" id="IPR001555">
    <property type="entry name" value="GART_AS"/>
</dbReference>
<evidence type="ECO:0000256" key="5">
    <source>
        <dbReference type="HAMAP-Rule" id="MF_00182"/>
    </source>
</evidence>
<dbReference type="Pfam" id="PF00551">
    <property type="entry name" value="Formyl_trans_N"/>
    <property type="match status" value="1"/>
</dbReference>
<dbReference type="GO" id="GO:0004479">
    <property type="term" value="F:methionyl-tRNA formyltransferase activity"/>
    <property type="evidence" value="ECO:0007669"/>
    <property type="project" value="UniProtKB-UniRule"/>
</dbReference>
<dbReference type="InterPro" id="IPR041711">
    <property type="entry name" value="Met-tRNA-FMT_N"/>
</dbReference>
<feature type="domain" description="Formyl transferase C-terminal" evidence="8">
    <location>
        <begin position="209"/>
        <end position="307"/>
    </location>
</feature>
<dbReference type="HAMAP" id="MF_00182">
    <property type="entry name" value="Formyl_trans"/>
    <property type="match status" value="1"/>
</dbReference>
<evidence type="ECO:0000259" key="8">
    <source>
        <dbReference type="Pfam" id="PF02911"/>
    </source>
</evidence>
<dbReference type="EMBL" id="NMUQ01000001">
    <property type="protein sequence ID" value="OXM15849.1"/>
    <property type="molecule type" value="Genomic_DNA"/>
</dbReference>
<evidence type="ECO:0000313" key="10">
    <source>
        <dbReference type="Proteomes" id="UP000215145"/>
    </source>
</evidence>
<organism evidence="9 10">
    <name type="scientific">Paenibacillus herberti</name>
    <dbReference type="NCBI Taxonomy" id="1619309"/>
    <lineage>
        <taxon>Bacteria</taxon>
        <taxon>Bacillati</taxon>
        <taxon>Bacillota</taxon>
        <taxon>Bacilli</taxon>
        <taxon>Bacillales</taxon>
        <taxon>Paenibacillaceae</taxon>
        <taxon>Paenibacillus</taxon>
    </lineage>
</organism>
<keyword evidence="3 5" id="KW-0808">Transferase</keyword>
<evidence type="ECO:0000256" key="1">
    <source>
        <dbReference type="ARBA" id="ARBA00010699"/>
    </source>
</evidence>
<protein>
    <recommendedName>
        <fullName evidence="2 5">Methionyl-tRNA formyltransferase</fullName>
        <ecNumber evidence="2 5">2.1.2.9</ecNumber>
    </recommendedName>
</protein>
<comment type="catalytic activity">
    <reaction evidence="5">
        <text>L-methionyl-tRNA(fMet) + (6R)-10-formyltetrahydrofolate = N-formyl-L-methionyl-tRNA(fMet) + (6S)-5,6,7,8-tetrahydrofolate + H(+)</text>
        <dbReference type="Rhea" id="RHEA:24380"/>
        <dbReference type="Rhea" id="RHEA-COMP:9952"/>
        <dbReference type="Rhea" id="RHEA-COMP:9953"/>
        <dbReference type="ChEBI" id="CHEBI:15378"/>
        <dbReference type="ChEBI" id="CHEBI:57453"/>
        <dbReference type="ChEBI" id="CHEBI:78530"/>
        <dbReference type="ChEBI" id="CHEBI:78844"/>
        <dbReference type="ChEBI" id="CHEBI:195366"/>
        <dbReference type="EC" id="2.1.2.9"/>
    </reaction>
</comment>
<proteinExistence type="inferred from homology"/>
<feature type="region of interest" description="Disordered" evidence="6">
    <location>
        <begin position="315"/>
        <end position="336"/>
    </location>
</feature>
<evidence type="ECO:0000256" key="2">
    <source>
        <dbReference type="ARBA" id="ARBA00012261"/>
    </source>
</evidence>
<keyword evidence="10" id="KW-1185">Reference proteome</keyword>
<dbReference type="AlphaFoldDB" id="A0A229P1P4"/>
<comment type="similarity">
    <text evidence="1 5">Belongs to the Fmt family.</text>
</comment>
<dbReference type="FunFam" id="3.40.50.12230:FF:000001">
    <property type="entry name" value="Methionyl-tRNA formyltransferase"/>
    <property type="match status" value="1"/>
</dbReference>
<dbReference type="CDD" id="cd08646">
    <property type="entry name" value="FMT_core_Met-tRNA-FMT_N"/>
    <property type="match status" value="1"/>
</dbReference>
<feature type="binding site" evidence="5">
    <location>
        <begin position="114"/>
        <end position="117"/>
    </location>
    <ligand>
        <name>(6S)-5,6,7,8-tetrahydrofolate</name>
        <dbReference type="ChEBI" id="CHEBI:57453"/>
    </ligand>
</feature>